<dbReference type="GO" id="GO:0016462">
    <property type="term" value="F:pyrophosphatase activity"/>
    <property type="evidence" value="ECO:0007669"/>
    <property type="project" value="TreeGrafter"/>
</dbReference>
<dbReference type="Gene3D" id="3.30.420.40">
    <property type="match status" value="1"/>
</dbReference>
<organism evidence="2 3">
    <name type="scientific">Egibacter rhizosphaerae</name>
    <dbReference type="NCBI Taxonomy" id="1670831"/>
    <lineage>
        <taxon>Bacteria</taxon>
        <taxon>Bacillati</taxon>
        <taxon>Actinomycetota</taxon>
        <taxon>Nitriliruptoria</taxon>
        <taxon>Egibacterales</taxon>
        <taxon>Egibacteraceae</taxon>
        <taxon>Egibacter</taxon>
    </lineage>
</organism>
<dbReference type="InterPro" id="IPR003695">
    <property type="entry name" value="Ppx_GppA_N"/>
</dbReference>
<dbReference type="Pfam" id="PF02541">
    <property type="entry name" value="Ppx-GppA"/>
    <property type="match status" value="1"/>
</dbReference>
<dbReference type="KEGG" id="erz:ER308_17115"/>
<dbReference type="CDD" id="cd24054">
    <property type="entry name" value="ASKHA_NBD_AaPPX-GppA_MtPPX2-like"/>
    <property type="match status" value="1"/>
</dbReference>
<protein>
    <submittedName>
        <fullName evidence="2">Exopolyphosphatase</fullName>
    </submittedName>
</protein>
<dbReference type="Proteomes" id="UP000291469">
    <property type="component" value="Chromosome"/>
</dbReference>
<dbReference type="AlphaFoldDB" id="A0A411YLN5"/>
<dbReference type="PANTHER" id="PTHR30005">
    <property type="entry name" value="EXOPOLYPHOSPHATASE"/>
    <property type="match status" value="1"/>
</dbReference>
<dbReference type="InterPro" id="IPR043129">
    <property type="entry name" value="ATPase_NBD"/>
</dbReference>
<name>A0A411YLN5_9ACTN</name>
<feature type="domain" description="Ppx/GppA phosphatase N-terminal" evidence="1">
    <location>
        <begin position="4"/>
        <end position="273"/>
    </location>
</feature>
<evidence type="ECO:0000313" key="2">
    <source>
        <dbReference type="EMBL" id="QBI22090.1"/>
    </source>
</evidence>
<dbReference type="SUPFAM" id="SSF53067">
    <property type="entry name" value="Actin-like ATPase domain"/>
    <property type="match status" value="2"/>
</dbReference>
<reference evidence="2 3" key="1">
    <citation type="submission" date="2019-01" db="EMBL/GenBank/DDBJ databases">
        <title>Egibacter rhizosphaerae EGI 80759T.</title>
        <authorList>
            <person name="Chen D.-D."/>
            <person name="Tian Y."/>
            <person name="Jiao J.-Y."/>
            <person name="Zhang X.-T."/>
            <person name="Zhang Y.-G."/>
            <person name="Zhang Y."/>
            <person name="Xiao M."/>
            <person name="Shu W.-S."/>
            <person name="Li W.-J."/>
        </authorList>
    </citation>
    <scope>NUCLEOTIDE SEQUENCE [LARGE SCALE GENOMIC DNA]</scope>
    <source>
        <strain evidence="2 3">EGI 80759</strain>
    </source>
</reference>
<accession>A0A411YLN5</accession>
<dbReference type="Gene3D" id="3.30.420.150">
    <property type="entry name" value="Exopolyphosphatase. Domain 2"/>
    <property type="match status" value="1"/>
</dbReference>
<dbReference type="EMBL" id="CP036402">
    <property type="protein sequence ID" value="QBI22090.1"/>
    <property type="molecule type" value="Genomic_DNA"/>
</dbReference>
<keyword evidence="3" id="KW-1185">Reference proteome</keyword>
<dbReference type="InterPro" id="IPR050273">
    <property type="entry name" value="GppA/Ppx_hydrolase"/>
</dbReference>
<dbReference type="OrthoDB" id="9793035at2"/>
<gene>
    <name evidence="2" type="ORF">ER308_17115</name>
</gene>
<sequence>MIVTRLGEGVDASGHLADGALERTVEAVAGYVATARAHGADPVRVVATSAVRDAADRDRFVAAVHDATGVHPDVLAGEEEASIAFAGAVQGAQAARPALVLDIGGGSTELIAGHDVPEALVSENLGCVRLTELALPGDPPTAEAVERARGIADEALARALHRLDAAAPGVREHARSIVAVAGTATTLAALHLGLDRYDAHAIHGTTLPAEAVTELAETLAVTPTARIAAWGAAPGAERGPVAAGREDVLLAGAVILERALERLGFAAALVSEADLLDGGCAQLLGFGPPGRGDVRT</sequence>
<dbReference type="PANTHER" id="PTHR30005:SF13">
    <property type="entry name" value="EXOPOLYPHOSPHATASE 2"/>
    <property type="match status" value="1"/>
</dbReference>
<proteinExistence type="predicted"/>
<evidence type="ECO:0000259" key="1">
    <source>
        <dbReference type="Pfam" id="PF02541"/>
    </source>
</evidence>
<evidence type="ECO:0000313" key="3">
    <source>
        <dbReference type="Proteomes" id="UP000291469"/>
    </source>
</evidence>